<dbReference type="CDD" id="cd03801">
    <property type="entry name" value="GT4_PimA-like"/>
    <property type="match status" value="1"/>
</dbReference>
<evidence type="ECO:0000259" key="1">
    <source>
        <dbReference type="Pfam" id="PF00534"/>
    </source>
</evidence>
<feature type="domain" description="Glycosyl transferase family 1" evidence="1">
    <location>
        <begin position="381"/>
        <end position="551"/>
    </location>
</feature>
<sequence length="580" mass="63224">MPNLRTTATVAVNMVRNSPVATVVALRRLRSDPAATAVKLIEALPEGLLKPFASRPDLALVQGASIEEATSQKKTSARIARRLIAIAIAQNNTDLATDLLRDLPASDSHKQQLTARLQWKQGELEKAIATLKGSAHRSDAGLLSTYEADLGALTPHNWRKSPAEELVRIPGRVLHLVTNSLPHAHAGYTTRTHQILRAQKDVGLDPHALTRWGFPVAQGVLGAQHLDIVDGISYHRLLPLKPVALRPSIEQEIDAAAQVVAQLRPAVLHPASNHRNGQVALALRERFGLPVVYEVRGFLEESWLSRRVDTDGTSGRETDRYRLERALETSVMASADLVTTLGTVMRDEIISRGIAPEKIVVAPNAVDARFLEAQTSAVELRYELGIADKEITIGVISTLYAHEGIPTLIDAVRILRDQGAPVRLLIVGDGPERESIARQIKAVGLEEISLLTGRVPFNDIHRYYSAIDVFCVPRIKARVSDLVTPLKPIEAMATARAVVASNVGGLAEVISYGENGVLVTPDDAVALADAIAPLLYDPELRSRLGNAARSWVLEHRTWDQVARLYRDAYEQLGVPLGRSS</sequence>
<dbReference type="Pfam" id="PF13579">
    <property type="entry name" value="Glyco_trans_4_4"/>
    <property type="match status" value="1"/>
</dbReference>
<accession>A0A6J7EMF4</accession>
<evidence type="ECO:0000259" key="2">
    <source>
        <dbReference type="Pfam" id="PF13579"/>
    </source>
</evidence>
<dbReference type="Gene3D" id="3.40.50.2000">
    <property type="entry name" value="Glycogen Phosphorylase B"/>
    <property type="match status" value="2"/>
</dbReference>
<dbReference type="InterPro" id="IPR028098">
    <property type="entry name" value="Glyco_trans_4-like_N"/>
</dbReference>
<organism evidence="3">
    <name type="scientific">freshwater metagenome</name>
    <dbReference type="NCBI Taxonomy" id="449393"/>
    <lineage>
        <taxon>unclassified sequences</taxon>
        <taxon>metagenomes</taxon>
        <taxon>ecological metagenomes</taxon>
    </lineage>
</organism>
<gene>
    <name evidence="3" type="ORF">UFOPK3401_01470</name>
</gene>
<reference evidence="3" key="1">
    <citation type="submission" date="2020-05" db="EMBL/GenBank/DDBJ databases">
        <authorList>
            <person name="Chiriac C."/>
            <person name="Salcher M."/>
            <person name="Ghai R."/>
            <person name="Kavagutti S V."/>
        </authorList>
    </citation>
    <scope>NUCLEOTIDE SEQUENCE</scope>
</reference>
<dbReference type="EMBL" id="CAFBLM010000107">
    <property type="protein sequence ID" value="CAB4881329.1"/>
    <property type="molecule type" value="Genomic_DNA"/>
</dbReference>
<dbReference type="GO" id="GO:0016757">
    <property type="term" value="F:glycosyltransferase activity"/>
    <property type="evidence" value="ECO:0007669"/>
    <property type="project" value="InterPro"/>
</dbReference>
<protein>
    <submittedName>
        <fullName evidence="3">Unannotated protein</fullName>
    </submittedName>
</protein>
<evidence type="ECO:0000313" key="3">
    <source>
        <dbReference type="EMBL" id="CAB4881329.1"/>
    </source>
</evidence>
<dbReference type="InterPro" id="IPR001296">
    <property type="entry name" value="Glyco_trans_1"/>
</dbReference>
<feature type="domain" description="Glycosyltransferase subfamily 4-like N-terminal" evidence="2">
    <location>
        <begin position="187"/>
        <end position="364"/>
    </location>
</feature>
<dbReference type="SUPFAM" id="SSF53756">
    <property type="entry name" value="UDP-Glycosyltransferase/glycogen phosphorylase"/>
    <property type="match status" value="1"/>
</dbReference>
<dbReference type="PANTHER" id="PTHR12526">
    <property type="entry name" value="GLYCOSYLTRANSFERASE"/>
    <property type="match status" value="1"/>
</dbReference>
<dbReference type="Pfam" id="PF00534">
    <property type="entry name" value="Glycos_transf_1"/>
    <property type="match status" value="1"/>
</dbReference>
<dbReference type="AlphaFoldDB" id="A0A6J7EMF4"/>
<name>A0A6J7EMF4_9ZZZZ</name>
<proteinExistence type="predicted"/>